<evidence type="ECO:0000313" key="4">
    <source>
        <dbReference type="EMBL" id="SIS59090.1"/>
    </source>
</evidence>
<dbReference type="PANTHER" id="PTHR47739:SF1">
    <property type="entry name" value="TRNA1(VAL) (ADENINE(37)-N6)-METHYLTRANSFERASE"/>
    <property type="match status" value="1"/>
</dbReference>
<dbReference type="GO" id="GO:0003676">
    <property type="term" value="F:nucleic acid binding"/>
    <property type="evidence" value="ECO:0007669"/>
    <property type="project" value="InterPro"/>
</dbReference>
<sequence>MASSLRDEAGQFAAEALSVDAYLGGRLRLAQPLRGYRAGIDPVLLAAAVPAMAGQRVLDLGCGAGAALFCLATRIPGLLLTGVERQADYAALAMRNAEENGLAARIATADLAALPADLRQERFDHILANPPYWQAEARDAAQDPGREAALCEVTPLATWIKVAARRLAPAGQLHMVHRAERLPDILTALHGRLGSIELKPLAPRTGRAARLILVRARKGGRAGFRLHAPLILHDGAQHVADGEDYTPAVRAMLRDAAPLDFEACA</sequence>
<keyword evidence="1 4" id="KW-0489">Methyltransferase</keyword>
<dbReference type="InterPro" id="IPR050210">
    <property type="entry name" value="tRNA_Adenine-N(6)_MTase"/>
</dbReference>
<dbReference type="Pfam" id="PF05175">
    <property type="entry name" value="MTS"/>
    <property type="match status" value="1"/>
</dbReference>
<dbReference type="SUPFAM" id="SSF53335">
    <property type="entry name" value="S-adenosyl-L-methionine-dependent methyltransferases"/>
    <property type="match status" value="1"/>
</dbReference>
<proteinExistence type="predicted"/>
<dbReference type="GO" id="GO:0032259">
    <property type="term" value="P:methylation"/>
    <property type="evidence" value="ECO:0007669"/>
    <property type="project" value="UniProtKB-KW"/>
</dbReference>
<evidence type="ECO:0000259" key="3">
    <source>
        <dbReference type="Pfam" id="PF05175"/>
    </source>
</evidence>
<dbReference type="AlphaFoldDB" id="A0A1N7KC55"/>
<feature type="domain" description="Methyltransferase small" evidence="3">
    <location>
        <begin position="44"/>
        <end position="180"/>
    </location>
</feature>
<dbReference type="Gene3D" id="3.40.50.150">
    <property type="entry name" value="Vaccinia Virus protein VP39"/>
    <property type="match status" value="1"/>
</dbReference>
<keyword evidence="2" id="KW-0949">S-adenosyl-L-methionine</keyword>
<keyword evidence="1 4" id="KW-0808">Transferase</keyword>
<dbReference type="GO" id="GO:0008170">
    <property type="term" value="F:N-methyltransferase activity"/>
    <property type="evidence" value="ECO:0007669"/>
    <property type="project" value="UniProtKB-ARBA"/>
</dbReference>
<organism evidence="4 5">
    <name type="scientific">Roseivivax lentus</name>
    <dbReference type="NCBI Taxonomy" id="633194"/>
    <lineage>
        <taxon>Bacteria</taxon>
        <taxon>Pseudomonadati</taxon>
        <taxon>Pseudomonadota</taxon>
        <taxon>Alphaproteobacteria</taxon>
        <taxon>Rhodobacterales</taxon>
        <taxon>Roseobacteraceae</taxon>
        <taxon>Roseivivax</taxon>
    </lineage>
</organism>
<gene>
    <name evidence="4" type="ORF">SAMN05421759_101617</name>
</gene>
<accession>A0A1N7KC55</accession>
<dbReference type="Proteomes" id="UP000186684">
    <property type="component" value="Unassembled WGS sequence"/>
</dbReference>
<dbReference type="InterPro" id="IPR029063">
    <property type="entry name" value="SAM-dependent_MTases_sf"/>
</dbReference>
<protein>
    <submittedName>
        <fullName evidence="4">tRNA1(Val) A37 N6-methylase TrmN6</fullName>
    </submittedName>
</protein>
<dbReference type="GO" id="GO:0008757">
    <property type="term" value="F:S-adenosylmethionine-dependent methyltransferase activity"/>
    <property type="evidence" value="ECO:0007669"/>
    <property type="project" value="UniProtKB-ARBA"/>
</dbReference>
<dbReference type="OrthoDB" id="5489421at2"/>
<dbReference type="PANTHER" id="PTHR47739">
    <property type="entry name" value="TRNA1(VAL) (ADENINE(37)-N6)-METHYLTRANSFERASE"/>
    <property type="match status" value="1"/>
</dbReference>
<dbReference type="PROSITE" id="PS00092">
    <property type="entry name" value="N6_MTASE"/>
    <property type="match status" value="1"/>
</dbReference>
<keyword evidence="5" id="KW-1185">Reference proteome</keyword>
<dbReference type="InterPro" id="IPR002052">
    <property type="entry name" value="DNA_methylase_N6_adenine_CS"/>
</dbReference>
<dbReference type="CDD" id="cd02440">
    <property type="entry name" value="AdoMet_MTases"/>
    <property type="match status" value="1"/>
</dbReference>
<name>A0A1N7KC55_9RHOB</name>
<evidence type="ECO:0000313" key="5">
    <source>
        <dbReference type="Proteomes" id="UP000186684"/>
    </source>
</evidence>
<dbReference type="STRING" id="633194.SAMN05421759_101617"/>
<dbReference type="InterPro" id="IPR007848">
    <property type="entry name" value="Small_mtfrase_dom"/>
</dbReference>
<reference evidence="5" key="1">
    <citation type="submission" date="2017-01" db="EMBL/GenBank/DDBJ databases">
        <authorList>
            <person name="Varghese N."/>
            <person name="Submissions S."/>
        </authorList>
    </citation>
    <scope>NUCLEOTIDE SEQUENCE [LARGE SCALE GENOMIC DNA]</scope>
    <source>
        <strain evidence="5">DSM 29430</strain>
    </source>
</reference>
<evidence type="ECO:0000256" key="2">
    <source>
        <dbReference type="ARBA" id="ARBA00022691"/>
    </source>
</evidence>
<evidence type="ECO:0000256" key="1">
    <source>
        <dbReference type="ARBA" id="ARBA00022603"/>
    </source>
</evidence>
<dbReference type="EMBL" id="FTOQ01000001">
    <property type="protein sequence ID" value="SIS59090.1"/>
    <property type="molecule type" value="Genomic_DNA"/>
</dbReference>